<evidence type="ECO:0000256" key="1">
    <source>
        <dbReference type="SAM" id="MobiDB-lite"/>
    </source>
</evidence>
<gene>
    <name evidence="2" type="ORF">STCU_10904</name>
</gene>
<comment type="caution">
    <text evidence="2">The sequence shown here is derived from an EMBL/GenBank/DDBJ whole genome shotgun (WGS) entry which is preliminary data.</text>
</comment>
<protein>
    <submittedName>
        <fullName evidence="2">Uncharacterized protein</fullName>
    </submittedName>
</protein>
<reference evidence="2 3" key="1">
    <citation type="journal article" date="2013" name="PLoS ONE">
        <title>Predicting the Proteins of Angomonas deanei, Strigomonas culicis and Their Respective Endosymbionts Reveals New Aspects of the Trypanosomatidae Family.</title>
        <authorList>
            <person name="Motta M.C."/>
            <person name="Martins A.C."/>
            <person name="de Souza S.S."/>
            <person name="Catta-Preta C.M."/>
            <person name="Silva R."/>
            <person name="Klein C.C."/>
            <person name="de Almeida L.G."/>
            <person name="de Lima Cunha O."/>
            <person name="Ciapina L.P."/>
            <person name="Brocchi M."/>
            <person name="Colabardini A.C."/>
            <person name="de Araujo Lima B."/>
            <person name="Machado C.R."/>
            <person name="de Almeida Soares C.M."/>
            <person name="Probst C.M."/>
            <person name="de Menezes C.B."/>
            <person name="Thompson C.E."/>
            <person name="Bartholomeu D.C."/>
            <person name="Gradia D.F."/>
            <person name="Pavoni D.P."/>
            <person name="Grisard E.C."/>
            <person name="Fantinatti-Garboggini F."/>
            <person name="Marchini F.K."/>
            <person name="Rodrigues-Luiz G.F."/>
            <person name="Wagner G."/>
            <person name="Goldman G.H."/>
            <person name="Fietto J.L."/>
            <person name="Elias M.C."/>
            <person name="Goldman M.H."/>
            <person name="Sagot M.F."/>
            <person name="Pereira M."/>
            <person name="Stoco P.H."/>
            <person name="de Mendonca-Neto R.P."/>
            <person name="Teixeira S.M."/>
            <person name="Maciel T.E."/>
            <person name="de Oliveira Mendes T.A."/>
            <person name="Urmenyi T.P."/>
            <person name="de Souza W."/>
            <person name="Schenkman S."/>
            <person name="de Vasconcelos A.T."/>
        </authorList>
    </citation>
    <scope>NUCLEOTIDE SEQUENCE [LARGE SCALE GENOMIC DNA]</scope>
</reference>
<sequence length="97" mass="10131">MPAAQRSGDEDDDHHNKRHVRNAAEEGSSTEDSDDSDEGAGPSRPQNALGRDRGSAGGGIGGAPRAAMMDSEEEDGEALDTLRKARIASAMWGTDPP</sequence>
<evidence type="ECO:0000313" key="2">
    <source>
        <dbReference type="EMBL" id="EPY16932.1"/>
    </source>
</evidence>
<feature type="region of interest" description="Disordered" evidence="1">
    <location>
        <begin position="1"/>
        <end position="78"/>
    </location>
</feature>
<dbReference type="EMBL" id="ATMH01010784">
    <property type="protein sequence ID" value="EPY16932.1"/>
    <property type="molecule type" value="Genomic_DNA"/>
</dbReference>
<organism evidence="2 3">
    <name type="scientific">Strigomonas culicis</name>
    <dbReference type="NCBI Taxonomy" id="28005"/>
    <lineage>
        <taxon>Eukaryota</taxon>
        <taxon>Discoba</taxon>
        <taxon>Euglenozoa</taxon>
        <taxon>Kinetoplastea</taxon>
        <taxon>Metakinetoplastina</taxon>
        <taxon>Trypanosomatida</taxon>
        <taxon>Trypanosomatidae</taxon>
        <taxon>Strigomonadinae</taxon>
        <taxon>Strigomonas</taxon>
    </lineage>
</organism>
<accession>S9TFT3</accession>
<evidence type="ECO:0000313" key="3">
    <source>
        <dbReference type="Proteomes" id="UP000015354"/>
    </source>
</evidence>
<dbReference type="Proteomes" id="UP000015354">
    <property type="component" value="Unassembled WGS sequence"/>
</dbReference>
<keyword evidence="3" id="KW-1185">Reference proteome</keyword>
<proteinExistence type="predicted"/>
<name>S9TFT3_9TRYP</name>
<feature type="compositionally biased region" description="Acidic residues" evidence="1">
    <location>
        <begin position="28"/>
        <end position="38"/>
    </location>
</feature>
<dbReference type="AlphaFoldDB" id="S9TFT3"/>